<dbReference type="STRING" id="44009.RV01_GL001117"/>
<accession>S1NDE5</accession>
<keyword evidence="2" id="KW-0813">Transport</keyword>
<keyword evidence="6" id="KW-0564">Palmitate</keyword>
<name>S1NDE5_9ENTE</name>
<dbReference type="PATRIC" id="fig|1139219.3.peg.1442"/>
<dbReference type="GO" id="GO:0055085">
    <property type="term" value="P:transmembrane transport"/>
    <property type="evidence" value="ECO:0007669"/>
    <property type="project" value="InterPro"/>
</dbReference>
<dbReference type="SUPFAM" id="SSF53850">
    <property type="entry name" value="Periplasmic binding protein-like II"/>
    <property type="match status" value="1"/>
</dbReference>
<comment type="caution">
    <text evidence="9">The sequence shown here is derived from an EMBL/GenBank/DDBJ whole genome shotgun (WGS) entry which is preliminary data.</text>
</comment>
<evidence type="ECO:0000256" key="1">
    <source>
        <dbReference type="ARBA" id="ARBA00008520"/>
    </source>
</evidence>
<dbReference type="OrthoDB" id="9798191at2"/>
<keyword evidence="4 8" id="KW-0732">Signal</keyword>
<dbReference type="PROSITE" id="PS01037">
    <property type="entry name" value="SBP_BACTERIAL_1"/>
    <property type="match status" value="1"/>
</dbReference>
<evidence type="ECO:0008006" key="11">
    <source>
        <dbReference type="Google" id="ProtNLM"/>
    </source>
</evidence>
<evidence type="ECO:0000256" key="6">
    <source>
        <dbReference type="ARBA" id="ARBA00023139"/>
    </source>
</evidence>
<proteinExistence type="inferred from homology"/>
<reference evidence="9 10" key="1">
    <citation type="submission" date="2013-03" db="EMBL/GenBank/DDBJ databases">
        <title>The Genome Sequence of Enterococcus dispar ATCC_51266 (Illumina only assembly).</title>
        <authorList>
            <consortium name="The Broad Institute Genomics Platform"/>
            <consortium name="The Broad Institute Genome Sequencing Center for Infectious Disease"/>
            <person name="Earl A."/>
            <person name="Russ C."/>
            <person name="Gilmore M."/>
            <person name="Surin D."/>
            <person name="Walker B."/>
            <person name="Young S."/>
            <person name="Zeng Q."/>
            <person name="Gargeya S."/>
            <person name="Fitzgerald M."/>
            <person name="Haas B."/>
            <person name="Abouelleil A."/>
            <person name="Allen A.W."/>
            <person name="Alvarado L."/>
            <person name="Arachchi H.M."/>
            <person name="Berlin A.M."/>
            <person name="Chapman S.B."/>
            <person name="Gainer-Dewar J."/>
            <person name="Goldberg J."/>
            <person name="Griggs A."/>
            <person name="Gujja S."/>
            <person name="Hansen M."/>
            <person name="Howarth C."/>
            <person name="Imamovic A."/>
            <person name="Ireland A."/>
            <person name="Larimer J."/>
            <person name="McCowan C."/>
            <person name="Murphy C."/>
            <person name="Pearson M."/>
            <person name="Poon T.W."/>
            <person name="Priest M."/>
            <person name="Roberts A."/>
            <person name="Saif S."/>
            <person name="Shea T."/>
            <person name="Sisk P."/>
            <person name="Sykes S."/>
            <person name="Wortman J."/>
            <person name="Nusbaum C."/>
            <person name="Birren B."/>
        </authorList>
    </citation>
    <scope>NUCLEOTIDE SEQUENCE [LARGE SCALE GENOMIC DNA]</scope>
    <source>
        <strain evidence="9 10">ATCC 51266</strain>
    </source>
</reference>
<dbReference type="Gene3D" id="3.40.190.10">
    <property type="entry name" value="Periplasmic binding protein-like II"/>
    <property type="match status" value="2"/>
</dbReference>
<protein>
    <recommendedName>
        <fullName evidence="11">Extracellular solute-binding protein</fullName>
    </recommendedName>
</protein>
<evidence type="ECO:0000256" key="5">
    <source>
        <dbReference type="ARBA" id="ARBA00023136"/>
    </source>
</evidence>
<comment type="similarity">
    <text evidence="1">Belongs to the bacterial solute-binding protein 1 family.</text>
</comment>
<dbReference type="eggNOG" id="COG1653">
    <property type="taxonomic scope" value="Bacteria"/>
</dbReference>
<keyword evidence="10" id="KW-1185">Reference proteome</keyword>
<dbReference type="PROSITE" id="PS51257">
    <property type="entry name" value="PROKAR_LIPOPROTEIN"/>
    <property type="match status" value="1"/>
</dbReference>
<evidence type="ECO:0000256" key="8">
    <source>
        <dbReference type="SAM" id="SignalP"/>
    </source>
</evidence>
<dbReference type="PANTHER" id="PTHR43649:SF33">
    <property type="entry name" value="POLYGALACTURONAN_RHAMNOGALACTURONAN-BINDING PROTEIN YTCQ"/>
    <property type="match status" value="1"/>
</dbReference>
<dbReference type="RefSeq" id="WP_016172651.1">
    <property type="nucleotide sequence ID" value="NZ_ASWK01000001.1"/>
</dbReference>
<dbReference type="InterPro" id="IPR006061">
    <property type="entry name" value="SBP_1_CS"/>
</dbReference>
<evidence type="ECO:0000256" key="2">
    <source>
        <dbReference type="ARBA" id="ARBA00022448"/>
    </source>
</evidence>
<dbReference type="PANTHER" id="PTHR43649">
    <property type="entry name" value="ARABINOSE-BINDING PROTEIN-RELATED"/>
    <property type="match status" value="1"/>
</dbReference>
<evidence type="ECO:0000256" key="4">
    <source>
        <dbReference type="ARBA" id="ARBA00022729"/>
    </source>
</evidence>
<evidence type="ECO:0000256" key="7">
    <source>
        <dbReference type="ARBA" id="ARBA00023288"/>
    </source>
</evidence>
<keyword evidence="7" id="KW-0449">Lipoprotein</keyword>
<keyword evidence="3" id="KW-1003">Cell membrane</keyword>
<dbReference type="Proteomes" id="UP000014127">
    <property type="component" value="Unassembled WGS sequence"/>
</dbReference>
<dbReference type="Pfam" id="PF01547">
    <property type="entry name" value="SBP_bac_1"/>
    <property type="match status" value="1"/>
</dbReference>
<dbReference type="InterPro" id="IPR050490">
    <property type="entry name" value="Bact_solute-bd_prot1"/>
</dbReference>
<feature type="chain" id="PRO_5038944399" description="Extracellular solute-binding protein" evidence="8">
    <location>
        <begin position="22"/>
        <end position="422"/>
    </location>
</feature>
<dbReference type="AlphaFoldDB" id="S1NDE5"/>
<evidence type="ECO:0000256" key="3">
    <source>
        <dbReference type="ARBA" id="ARBA00022475"/>
    </source>
</evidence>
<sequence length="422" mass="45740">MKKAKWMLGAAALGLVGLLGACGNASGTGDSNKAASGDKEEIEFFFQKTEMVDTMQKIIDDFEKENSDISVKLTQVTDGATVLKTRMAGGDAPDVVHVYPANADFKGWAESGVFKDLSDASYLSNITDGVPEQYSVKDKVYAIPLTNNAYGFFYNKDAFKKLGLEVPTTYDEFQQVVQKIKDDGKTPFSAALTTEAAGFLNGYEQLAWATAAGGYDQAEDALLHSAKGGIKADSATFKAVTKDLDLLHGNTQKNAQGATYDDSIAAFADGQALMFPNGSWALPAIQKLEPSFEIGTFAFPGTDSTKPMTAGAADLSVAISEKSKHQKAAQKFVEYLTTKEAMQPYFDVDGSPTFVKSVDTKGKSPELEGISSLVGTDQQIIWLHKDWTSEEDFWYANLDYIIDGDSAKYEKSLNAFFDTMKD</sequence>
<dbReference type="EMBL" id="AHYR01000005">
    <property type="protein sequence ID" value="EOT41309.1"/>
    <property type="molecule type" value="Genomic_DNA"/>
</dbReference>
<organism evidence="9 10">
    <name type="scientific">Enterococcus dispar ATCC 51266</name>
    <dbReference type="NCBI Taxonomy" id="1139219"/>
    <lineage>
        <taxon>Bacteria</taxon>
        <taxon>Bacillati</taxon>
        <taxon>Bacillota</taxon>
        <taxon>Bacilli</taxon>
        <taxon>Lactobacillales</taxon>
        <taxon>Enterococcaceae</taxon>
        <taxon>Enterococcus</taxon>
    </lineage>
</organism>
<feature type="signal peptide" evidence="8">
    <location>
        <begin position="1"/>
        <end position="21"/>
    </location>
</feature>
<gene>
    <name evidence="9" type="ORF">OMK_01480</name>
</gene>
<dbReference type="InterPro" id="IPR006059">
    <property type="entry name" value="SBP"/>
</dbReference>
<evidence type="ECO:0000313" key="10">
    <source>
        <dbReference type="Proteomes" id="UP000014127"/>
    </source>
</evidence>
<evidence type="ECO:0000313" key="9">
    <source>
        <dbReference type="EMBL" id="EOT41309.1"/>
    </source>
</evidence>
<dbReference type="HOGENOM" id="CLU_031285_12_3_9"/>
<keyword evidence="5" id="KW-0472">Membrane</keyword>